<proteinExistence type="predicted"/>
<keyword evidence="2" id="KW-1185">Reference proteome</keyword>
<sequence>MARLVAVCRDGEEEFPFEKRQIPLYIDDTLTVSAGPAPLGGGAAGGERGLRLRRAGRAERCGRRGAAPKAGGAAAATFRLASSSYPQSGMLAYNVFAI</sequence>
<evidence type="ECO:0000313" key="2">
    <source>
        <dbReference type="Proteomes" id="UP000001645"/>
    </source>
</evidence>
<dbReference type="Ensembl" id="ENSMGAT00000035516.1">
    <property type="protein sequence ID" value="ENSMGAP00000024373.1"/>
    <property type="gene ID" value="ENSMGAG00000022851.1"/>
</dbReference>
<dbReference type="Proteomes" id="UP000001645">
    <property type="component" value="Chromosome 21"/>
</dbReference>
<reference evidence="1" key="2">
    <citation type="submission" date="2025-08" db="UniProtKB">
        <authorList>
            <consortium name="Ensembl"/>
        </authorList>
    </citation>
    <scope>IDENTIFICATION</scope>
</reference>
<organism evidence="1 2">
    <name type="scientific">Meleagris gallopavo</name>
    <name type="common">Wild turkey</name>
    <dbReference type="NCBI Taxonomy" id="9103"/>
    <lineage>
        <taxon>Eukaryota</taxon>
        <taxon>Metazoa</taxon>
        <taxon>Chordata</taxon>
        <taxon>Craniata</taxon>
        <taxon>Vertebrata</taxon>
        <taxon>Euteleostomi</taxon>
        <taxon>Archelosauria</taxon>
        <taxon>Archosauria</taxon>
        <taxon>Dinosauria</taxon>
        <taxon>Saurischia</taxon>
        <taxon>Theropoda</taxon>
        <taxon>Coelurosauria</taxon>
        <taxon>Aves</taxon>
        <taxon>Neognathae</taxon>
        <taxon>Galloanserae</taxon>
        <taxon>Galliformes</taxon>
        <taxon>Phasianidae</taxon>
        <taxon>Meleagridinae</taxon>
        <taxon>Meleagris</taxon>
    </lineage>
</organism>
<dbReference type="GeneTree" id="ENSGT00940000169574"/>
<accession>A0A803XXX7</accession>
<protein>
    <submittedName>
        <fullName evidence="1">Uncharacterized protein</fullName>
    </submittedName>
</protein>
<dbReference type="AlphaFoldDB" id="A0A803XXX7"/>
<reference evidence="1 2" key="1">
    <citation type="journal article" date="2010" name="PLoS Biol.">
        <title>Multi-platform next-generation sequencing of the domestic turkey (Meleagris gallopavo): genome assembly and analysis.</title>
        <authorList>
            <person name="Dalloul R.A."/>
            <person name="Long J.A."/>
            <person name="Zimin A.V."/>
            <person name="Aslam L."/>
            <person name="Beal K."/>
            <person name="Blomberg L.A."/>
            <person name="Bouffard P."/>
            <person name="Burt D.W."/>
            <person name="Crasta O."/>
            <person name="Crooijmans R.P."/>
            <person name="Cooper K."/>
            <person name="Coulombe R.A."/>
            <person name="De S."/>
            <person name="Delany M.E."/>
            <person name="Dodgson J.B."/>
            <person name="Dong J.J."/>
            <person name="Evans C."/>
            <person name="Frederickson K.M."/>
            <person name="Flicek P."/>
            <person name="Florea L."/>
            <person name="Folkerts O."/>
            <person name="Groenen M.A."/>
            <person name="Harkins T.T."/>
            <person name="Herrero J."/>
            <person name="Hoffmann S."/>
            <person name="Megens H.J."/>
            <person name="Jiang A."/>
            <person name="de Jong P."/>
            <person name="Kaiser P."/>
            <person name="Kim H."/>
            <person name="Kim K.W."/>
            <person name="Kim S."/>
            <person name="Langenberger D."/>
            <person name="Lee M.K."/>
            <person name="Lee T."/>
            <person name="Mane S."/>
            <person name="Marcais G."/>
            <person name="Marz M."/>
            <person name="McElroy A.P."/>
            <person name="Modise T."/>
            <person name="Nefedov M."/>
            <person name="Notredame C."/>
            <person name="Paton I.R."/>
            <person name="Payne W.S."/>
            <person name="Pertea G."/>
            <person name="Prickett D."/>
            <person name="Puiu D."/>
            <person name="Qioa D."/>
            <person name="Raineri E."/>
            <person name="Ruffier M."/>
            <person name="Salzberg S.L."/>
            <person name="Schatz M.C."/>
            <person name="Scheuring C."/>
            <person name="Schmidt C.J."/>
            <person name="Schroeder S."/>
            <person name="Searle S.M."/>
            <person name="Smith E.J."/>
            <person name="Smith J."/>
            <person name="Sonstegard T.S."/>
            <person name="Stadler P.F."/>
            <person name="Tafer H."/>
            <person name="Tu Z.J."/>
            <person name="Van Tassell C.P."/>
            <person name="Vilella A.J."/>
            <person name="Williams K.P."/>
            <person name="Yorke J.A."/>
            <person name="Zhang L."/>
            <person name="Zhang H.B."/>
            <person name="Zhang X."/>
            <person name="Zhang Y."/>
            <person name="Reed K.M."/>
        </authorList>
    </citation>
    <scope>NUCLEOTIDE SEQUENCE [LARGE SCALE GENOMIC DNA]</scope>
</reference>
<evidence type="ECO:0000313" key="1">
    <source>
        <dbReference type="Ensembl" id="ENSMGAP00000024373.1"/>
    </source>
</evidence>
<reference evidence="1" key="3">
    <citation type="submission" date="2025-09" db="UniProtKB">
        <authorList>
            <consortium name="Ensembl"/>
        </authorList>
    </citation>
    <scope>IDENTIFICATION</scope>
</reference>
<dbReference type="InParanoid" id="A0A803XXX7"/>
<name>A0A803XXX7_MELGA</name>